<gene>
    <name evidence="2" type="ORF">ACFOUO_14795</name>
</gene>
<feature type="transmembrane region" description="Helical" evidence="1">
    <location>
        <begin position="57"/>
        <end position="73"/>
    </location>
</feature>
<feature type="transmembrane region" description="Helical" evidence="1">
    <location>
        <begin position="177"/>
        <end position="198"/>
    </location>
</feature>
<organism evidence="2 3">
    <name type="scientific">Salinithrix halophila</name>
    <dbReference type="NCBI Taxonomy" id="1485204"/>
    <lineage>
        <taxon>Bacteria</taxon>
        <taxon>Bacillati</taxon>
        <taxon>Bacillota</taxon>
        <taxon>Bacilli</taxon>
        <taxon>Bacillales</taxon>
        <taxon>Thermoactinomycetaceae</taxon>
        <taxon>Salinithrix</taxon>
    </lineage>
</organism>
<feature type="transmembrane region" description="Helical" evidence="1">
    <location>
        <begin position="18"/>
        <end position="37"/>
    </location>
</feature>
<feature type="transmembrane region" description="Helical" evidence="1">
    <location>
        <begin position="80"/>
        <end position="99"/>
    </location>
</feature>
<feature type="transmembrane region" description="Helical" evidence="1">
    <location>
        <begin position="139"/>
        <end position="157"/>
    </location>
</feature>
<accession>A0ABV8JM72</accession>
<keyword evidence="3" id="KW-1185">Reference proteome</keyword>
<name>A0ABV8JM72_9BACL</name>
<protein>
    <submittedName>
        <fullName evidence="2">DUF1405 domain-containing protein</fullName>
    </submittedName>
</protein>
<dbReference type="EMBL" id="JBHSAP010000018">
    <property type="protein sequence ID" value="MFC4078068.1"/>
    <property type="molecule type" value="Genomic_DNA"/>
</dbReference>
<keyword evidence="1" id="KW-1133">Transmembrane helix</keyword>
<evidence type="ECO:0000313" key="3">
    <source>
        <dbReference type="Proteomes" id="UP001595843"/>
    </source>
</evidence>
<evidence type="ECO:0000256" key="1">
    <source>
        <dbReference type="SAM" id="Phobius"/>
    </source>
</evidence>
<dbReference type="Proteomes" id="UP001595843">
    <property type="component" value="Unassembled WGS sequence"/>
</dbReference>
<keyword evidence="1" id="KW-0472">Membrane</keyword>
<comment type="caution">
    <text evidence="2">The sequence shown here is derived from an EMBL/GenBank/DDBJ whole genome shotgun (WGS) entry which is preliminary data.</text>
</comment>
<keyword evidence="1" id="KW-0812">Transmembrane</keyword>
<dbReference type="PANTHER" id="PTHR40042">
    <property type="entry name" value="HYPOTHETICAL MEMBRANE SPANNING PROTEIN"/>
    <property type="match status" value="1"/>
</dbReference>
<dbReference type="InterPro" id="IPR009845">
    <property type="entry name" value="DUF1405"/>
</dbReference>
<dbReference type="RefSeq" id="WP_380705897.1">
    <property type="nucleotide sequence ID" value="NZ_JBHSAP010000018.1"/>
</dbReference>
<dbReference type="PANTHER" id="PTHR40042:SF1">
    <property type="entry name" value="DUF1405 DOMAIN-CONTAINING PROTEIN"/>
    <property type="match status" value="1"/>
</dbReference>
<proteinExistence type="predicted"/>
<reference evidence="3" key="1">
    <citation type="journal article" date="2019" name="Int. J. Syst. Evol. Microbiol.">
        <title>The Global Catalogue of Microorganisms (GCM) 10K type strain sequencing project: providing services to taxonomists for standard genome sequencing and annotation.</title>
        <authorList>
            <consortium name="The Broad Institute Genomics Platform"/>
            <consortium name="The Broad Institute Genome Sequencing Center for Infectious Disease"/>
            <person name="Wu L."/>
            <person name="Ma J."/>
        </authorList>
    </citation>
    <scope>NUCLEOTIDE SEQUENCE [LARGE SCALE GENOMIC DNA]</scope>
    <source>
        <strain evidence="3">IBRC-M 10813</strain>
    </source>
</reference>
<dbReference type="Pfam" id="PF07187">
    <property type="entry name" value="DUF1405"/>
    <property type="match status" value="1"/>
</dbReference>
<feature type="transmembrane region" description="Helical" evidence="1">
    <location>
        <begin position="111"/>
        <end position="132"/>
    </location>
</feature>
<sequence>MIRIRWQIFIRLLNQRSFLWGLFLINLLGTFYGYYWYKNQLAVTELRFLPFVPDSPTASAAFTLVLLLYLLNRRSPLMEAFAGVTLFKYGIWAVAMIVAGAERADMPFLEALHWTDWMLMASHLGMAIQGVLYSRFFTYDWRHLFIVAAWVLLNDTLDYGWNVHPWLPPSLAGLEPMVALFTFGMSIISLILFAGLGFPPRKERKWKSPLWWQSPTKAIL</sequence>
<evidence type="ECO:0000313" key="2">
    <source>
        <dbReference type="EMBL" id="MFC4078068.1"/>
    </source>
</evidence>